<dbReference type="EMBL" id="LGRX02014292">
    <property type="protein sequence ID" value="KAK3264889.1"/>
    <property type="molecule type" value="Genomic_DNA"/>
</dbReference>
<dbReference type="PROSITE" id="PS51253">
    <property type="entry name" value="HTH_CENPB"/>
    <property type="match status" value="1"/>
</dbReference>
<evidence type="ECO:0000313" key="4">
    <source>
        <dbReference type="Proteomes" id="UP001190700"/>
    </source>
</evidence>
<feature type="domain" description="HTH CENPB-type" evidence="2">
    <location>
        <begin position="52"/>
        <end position="124"/>
    </location>
</feature>
<evidence type="ECO:0000259" key="2">
    <source>
        <dbReference type="PROSITE" id="PS51253"/>
    </source>
</evidence>
<dbReference type="GO" id="GO:0003677">
    <property type="term" value="F:DNA binding"/>
    <property type="evidence" value="ECO:0007669"/>
    <property type="project" value="UniProtKB-KW"/>
</dbReference>
<keyword evidence="1" id="KW-0238">DNA-binding</keyword>
<dbReference type="SMART" id="SM00674">
    <property type="entry name" value="CENPB"/>
    <property type="match status" value="1"/>
</dbReference>
<dbReference type="Proteomes" id="UP001190700">
    <property type="component" value="Unassembled WGS sequence"/>
</dbReference>
<name>A0AAE0KY78_9CHLO</name>
<proteinExistence type="predicted"/>
<accession>A0AAE0KY78</accession>
<organism evidence="3 4">
    <name type="scientific">Cymbomonas tetramitiformis</name>
    <dbReference type="NCBI Taxonomy" id="36881"/>
    <lineage>
        <taxon>Eukaryota</taxon>
        <taxon>Viridiplantae</taxon>
        <taxon>Chlorophyta</taxon>
        <taxon>Pyramimonadophyceae</taxon>
        <taxon>Pyramimonadales</taxon>
        <taxon>Pyramimonadaceae</taxon>
        <taxon>Cymbomonas</taxon>
    </lineage>
</organism>
<evidence type="ECO:0000313" key="3">
    <source>
        <dbReference type="EMBL" id="KAK3264889.1"/>
    </source>
</evidence>
<sequence>MPSKYRAQASTVPSARTPSVIVVCFYGHCVVFMCRWCASEPKLLQRLQSARAKAVFGKGRFPRVETQLFRDFQACRKKGLRIGRRWLRTKARVIAKKLYPGRYFRASEGWCTNWLRRNSLSYRKTTNKKTKSTEERLPKIKRWHARLRLRLQTPKVRALLDLSPQSSLTYRLKET</sequence>
<dbReference type="Gene3D" id="1.10.10.60">
    <property type="entry name" value="Homeodomain-like"/>
    <property type="match status" value="1"/>
</dbReference>
<dbReference type="InterPro" id="IPR009057">
    <property type="entry name" value="Homeodomain-like_sf"/>
</dbReference>
<keyword evidence="4" id="KW-1185">Reference proteome</keyword>
<protein>
    <recommendedName>
        <fullName evidence="2">HTH CENPB-type domain-containing protein</fullName>
    </recommendedName>
</protein>
<dbReference type="SUPFAM" id="SSF46689">
    <property type="entry name" value="Homeodomain-like"/>
    <property type="match status" value="1"/>
</dbReference>
<dbReference type="InterPro" id="IPR006600">
    <property type="entry name" value="HTH_CenpB_DNA-bd_dom"/>
</dbReference>
<dbReference type="Pfam" id="PF03221">
    <property type="entry name" value="HTH_Tnp_Tc5"/>
    <property type="match status" value="1"/>
</dbReference>
<gene>
    <name evidence="3" type="ORF">CYMTET_26397</name>
</gene>
<dbReference type="AlphaFoldDB" id="A0AAE0KY78"/>
<evidence type="ECO:0000256" key="1">
    <source>
        <dbReference type="ARBA" id="ARBA00023125"/>
    </source>
</evidence>
<reference evidence="3 4" key="1">
    <citation type="journal article" date="2015" name="Genome Biol. Evol.">
        <title>Comparative Genomics of a Bacterivorous Green Alga Reveals Evolutionary Causalities and Consequences of Phago-Mixotrophic Mode of Nutrition.</title>
        <authorList>
            <person name="Burns J.A."/>
            <person name="Paasch A."/>
            <person name="Narechania A."/>
            <person name="Kim E."/>
        </authorList>
    </citation>
    <scope>NUCLEOTIDE SEQUENCE [LARGE SCALE GENOMIC DNA]</scope>
    <source>
        <strain evidence="3 4">PLY_AMNH</strain>
    </source>
</reference>
<comment type="caution">
    <text evidence="3">The sequence shown here is derived from an EMBL/GenBank/DDBJ whole genome shotgun (WGS) entry which is preliminary data.</text>
</comment>